<gene>
    <name evidence="2" type="ORF">IEW27_19420</name>
</gene>
<proteinExistence type="predicted"/>
<evidence type="ECO:0000313" key="3">
    <source>
        <dbReference type="Proteomes" id="UP000603715"/>
    </source>
</evidence>
<evidence type="ECO:0000259" key="1">
    <source>
        <dbReference type="PROSITE" id="PS50943"/>
    </source>
</evidence>
<dbReference type="Proteomes" id="UP000603715">
    <property type="component" value="Unassembled WGS sequence"/>
</dbReference>
<dbReference type="InterPro" id="IPR001387">
    <property type="entry name" value="Cro/C1-type_HTH"/>
</dbReference>
<feature type="domain" description="HTH cro/C1-type" evidence="1">
    <location>
        <begin position="15"/>
        <end position="76"/>
    </location>
</feature>
<dbReference type="CDD" id="cd00093">
    <property type="entry name" value="HTH_XRE"/>
    <property type="match status" value="1"/>
</dbReference>
<dbReference type="SUPFAM" id="SSF47413">
    <property type="entry name" value="lambda repressor-like DNA-binding domains"/>
    <property type="match status" value="1"/>
</dbReference>
<dbReference type="PROSITE" id="PS50943">
    <property type="entry name" value="HTH_CROC1"/>
    <property type="match status" value="1"/>
</dbReference>
<protein>
    <submittedName>
        <fullName evidence="2">Helix-turn-helix transcriptional regulator</fullName>
    </submittedName>
</protein>
<accession>A0ABR8MCC0</accession>
<keyword evidence="3" id="KW-1185">Reference proteome</keyword>
<sequence length="79" mass="8827">MSKHPKTLDKITDILQRKRINENLSLYELENKTSSLGLKISAGTIQKIEKGEIIPKIDQLLILLSALGSEIEISSLLIK</sequence>
<dbReference type="Gene3D" id="1.10.260.40">
    <property type="entry name" value="lambda repressor-like DNA-binding domains"/>
    <property type="match status" value="1"/>
</dbReference>
<organism evidence="2 3">
    <name type="scientific">Chryseobacterium muglaense</name>
    <dbReference type="NCBI Taxonomy" id="2893752"/>
    <lineage>
        <taxon>Bacteria</taxon>
        <taxon>Pseudomonadati</taxon>
        <taxon>Bacteroidota</taxon>
        <taxon>Flavobacteriia</taxon>
        <taxon>Flavobacteriales</taxon>
        <taxon>Weeksellaceae</taxon>
        <taxon>Chryseobacterium group</taxon>
        <taxon>Chryseobacterium</taxon>
    </lineage>
</organism>
<evidence type="ECO:0000313" key="2">
    <source>
        <dbReference type="EMBL" id="MBD3906758.1"/>
    </source>
</evidence>
<reference evidence="3" key="1">
    <citation type="submission" date="2023-07" db="EMBL/GenBank/DDBJ databases">
        <title>Description of novel Chryseobacterium sp. strain C-2.</title>
        <authorList>
            <person name="Saticioglu I.B."/>
        </authorList>
    </citation>
    <scope>NUCLEOTIDE SEQUENCE [LARGE SCALE GENOMIC DNA]</scope>
    <source>
        <strain evidence="3">C-2</strain>
    </source>
</reference>
<dbReference type="InterPro" id="IPR010982">
    <property type="entry name" value="Lambda_DNA-bd_dom_sf"/>
</dbReference>
<dbReference type="EMBL" id="JACXXP010000040">
    <property type="protein sequence ID" value="MBD3906758.1"/>
    <property type="molecule type" value="Genomic_DNA"/>
</dbReference>
<dbReference type="Pfam" id="PF01381">
    <property type="entry name" value="HTH_3"/>
    <property type="match status" value="1"/>
</dbReference>
<dbReference type="RefSeq" id="WP_139423952.1">
    <property type="nucleotide sequence ID" value="NZ_JACXXP010000040.1"/>
</dbReference>
<comment type="caution">
    <text evidence="2">The sequence shown here is derived from an EMBL/GenBank/DDBJ whole genome shotgun (WGS) entry which is preliminary data.</text>
</comment>
<name>A0ABR8MCC0_9FLAO</name>